<reference evidence="2 3" key="1">
    <citation type="submission" date="2024-10" db="EMBL/GenBank/DDBJ databases">
        <title>The Natural Products Discovery Center: Release of the First 8490 Sequenced Strains for Exploring Actinobacteria Biosynthetic Diversity.</title>
        <authorList>
            <person name="Kalkreuter E."/>
            <person name="Kautsar S.A."/>
            <person name="Yang D."/>
            <person name="Bader C.D."/>
            <person name="Teijaro C.N."/>
            <person name="Fluegel L."/>
            <person name="Davis C.M."/>
            <person name="Simpson J.R."/>
            <person name="Lauterbach L."/>
            <person name="Steele A.D."/>
            <person name="Gui C."/>
            <person name="Meng S."/>
            <person name="Li G."/>
            <person name="Viehrig K."/>
            <person name="Ye F."/>
            <person name="Su P."/>
            <person name="Kiefer A.F."/>
            <person name="Nichols A."/>
            <person name="Cepeda A.J."/>
            <person name="Yan W."/>
            <person name="Fan B."/>
            <person name="Jiang Y."/>
            <person name="Adhikari A."/>
            <person name="Zheng C.-J."/>
            <person name="Schuster L."/>
            <person name="Cowan T.M."/>
            <person name="Smanski M.J."/>
            <person name="Chevrette M.G."/>
            <person name="De Carvalho L.P.S."/>
            <person name="Shen B."/>
        </authorList>
    </citation>
    <scope>NUCLEOTIDE SEQUENCE [LARGE SCALE GENOMIC DNA]</scope>
    <source>
        <strain evidence="2 3">NPDC087045</strain>
    </source>
</reference>
<sequence>MTFLDYVVAGTFLMNALLLSLEGQFRGASGWTAGLIFYVAWVMKLEG</sequence>
<keyword evidence="3" id="KW-1185">Reference proteome</keyword>
<protein>
    <submittedName>
        <fullName evidence="2">Uncharacterized protein</fullName>
    </submittedName>
</protein>
<organism evidence="2 3">
    <name type="scientific">Herbaspirillum chlorophenolicum</name>
    <dbReference type="NCBI Taxonomy" id="211589"/>
    <lineage>
        <taxon>Bacteria</taxon>
        <taxon>Pseudomonadati</taxon>
        <taxon>Pseudomonadota</taxon>
        <taxon>Betaproteobacteria</taxon>
        <taxon>Burkholderiales</taxon>
        <taxon>Oxalobacteraceae</taxon>
        <taxon>Herbaspirillum</taxon>
    </lineage>
</organism>
<dbReference type="RefSeq" id="WP_402703652.1">
    <property type="nucleotide sequence ID" value="NZ_JBIUZV010000023.1"/>
</dbReference>
<evidence type="ECO:0000256" key="1">
    <source>
        <dbReference type="SAM" id="Phobius"/>
    </source>
</evidence>
<evidence type="ECO:0000313" key="3">
    <source>
        <dbReference type="Proteomes" id="UP001617427"/>
    </source>
</evidence>
<comment type="caution">
    <text evidence="2">The sequence shown here is derived from an EMBL/GenBank/DDBJ whole genome shotgun (WGS) entry which is preliminary data.</text>
</comment>
<keyword evidence="1" id="KW-1133">Transmembrane helix</keyword>
<gene>
    <name evidence="2" type="ORF">ACIPEN_22165</name>
</gene>
<proteinExistence type="predicted"/>
<name>A0ABW8F5H3_9BURK</name>
<feature type="transmembrane region" description="Helical" evidence="1">
    <location>
        <begin position="23"/>
        <end position="43"/>
    </location>
</feature>
<keyword evidence="1" id="KW-0812">Transmembrane</keyword>
<keyword evidence="1" id="KW-0472">Membrane</keyword>
<accession>A0ABW8F5H3</accession>
<evidence type="ECO:0000313" key="2">
    <source>
        <dbReference type="EMBL" id="MFJ3048549.1"/>
    </source>
</evidence>
<dbReference type="EMBL" id="JBIUZV010000023">
    <property type="protein sequence ID" value="MFJ3048549.1"/>
    <property type="molecule type" value="Genomic_DNA"/>
</dbReference>
<dbReference type="Proteomes" id="UP001617427">
    <property type="component" value="Unassembled WGS sequence"/>
</dbReference>